<evidence type="ECO:0000259" key="2">
    <source>
        <dbReference type="Pfam" id="PF03432"/>
    </source>
</evidence>
<evidence type="ECO:0000313" key="3">
    <source>
        <dbReference type="EMBL" id="GAA4972489.1"/>
    </source>
</evidence>
<comment type="caution">
    <text evidence="3">The sequence shown here is derived from an EMBL/GenBank/DDBJ whole genome shotgun (WGS) entry which is preliminary data.</text>
</comment>
<name>A0ABP9HJY4_9ACTN</name>
<protein>
    <recommendedName>
        <fullName evidence="2">MobA/VirD2-like nuclease domain-containing protein</fullName>
    </recommendedName>
</protein>
<dbReference type="Pfam" id="PF03432">
    <property type="entry name" value="Relaxase"/>
    <property type="match status" value="1"/>
</dbReference>
<dbReference type="InterPro" id="IPR005094">
    <property type="entry name" value="Endonuclease_MobA/VirD2"/>
</dbReference>
<evidence type="ECO:0000256" key="1">
    <source>
        <dbReference type="SAM" id="MobiDB-lite"/>
    </source>
</evidence>
<gene>
    <name evidence="3" type="ORF">GCM10023225_12520</name>
</gene>
<feature type="domain" description="MobA/VirD2-like nuclease" evidence="2">
    <location>
        <begin position="74"/>
        <end position="169"/>
    </location>
</feature>
<keyword evidence="4" id="KW-1185">Reference proteome</keyword>
<reference evidence="4" key="1">
    <citation type="journal article" date="2019" name="Int. J. Syst. Evol. Microbiol.">
        <title>The Global Catalogue of Microorganisms (GCM) 10K type strain sequencing project: providing services to taxonomists for standard genome sequencing and annotation.</title>
        <authorList>
            <consortium name="The Broad Institute Genomics Platform"/>
            <consortium name="The Broad Institute Genome Sequencing Center for Infectious Disease"/>
            <person name="Wu L."/>
            <person name="Ma J."/>
        </authorList>
    </citation>
    <scope>NUCLEOTIDE SEQUENCE [LARGE SCALE GENOMIC DNA]</scope>
    <source>
        <strain evidence="4">JCM 18126</strain>
    </source>
</reference>
<proteinExistence type="predicted"/>
<feature type="region of interest" description="Disordered" evidence="1">
    <location>
        <begin position="290"/>
        <end position="310"/>
    </location>
</feature>
<dbReference type="RefSeq" id="WP_345711554.1">
    <property type="nucleotide sequence ID" value="NZ_BAABIL010000165.1"/>
</dbReference>
<dbReference type="Proteomes" id="UP001501195">
    <property type="component" value="Unassembled WGS sequence"/>
</dbReference>
<sequence length="468" mass="50637">MIGKVSRGNDTAGLLRYLFGPGRANEHTDPHLVAAWDTTDQHNFQALQPAHDGHRHDVRPLARLLDQPLAALPRQPTTTVWHCSLRTAPGDKVLSDEQWADAARTVLDRVGLAPAGDLDGCRWVAVRHADDHIHLLVTLARQDGKNVRTSHDYRRVGEACRDLEHRHGLQSTPVRDGTAIRRPTRAETEKATRHGLKESSRETLRREVRLAAAATDSTDAFLADLGTRGLLIKLRYSTHDPGQVTGYAVAWPGDRSQDGGPVWFSGSRLADDLSLPRLARQWASLRDDRCAAPETRPGPGHGSSAPQREHTGADIARAVRLTSRLLQTASSSSDEVDAVARAAVALLMAIARSVEGSRGGVLTSAADAYDSALGRARGHRAPTPPAAVPLLQVAQHVAAIGRLSPSQGSSAWSATAELFHSIQRLRGPDQPRVVERVVMVSSSHMVSRPQSALPEHVGVVVEGQHRGR</sequence>
<organism evidence="3 4">
    <name type="scientific">Kineococcus glutinatus</name>
    <dbReference type="NCBI Taxonomy" id="1070872"/>
    <lineage>
        <taxon>Bacteria</taxon>
        <taxon>Bacillati</taxon>
        <taxon>Actinomycetota</taxon>
        <taxon>Actinomycetes</taxon>
        <taxon>Kineosporiales</taxon>
        <taxon>Kineosporiaceae</taxon>
        <taxon>Kineococcus</taxon>
    </lineage>
</organism>
<accession>A0ABP9HJY4</accession>
<dbReference type="EMBL" id="BAABIL010000165">
    <property type="protein sequence ID" value="GAA4972489.1"/>
    <property type="molecule type" value="Genomic_DNA"/>
</dbReference>
<evidence type="ECO:0000313" key="4">
    <source>
        <dbReference type="Proteomes" id="UP001501195"/>
    </source>
</evidence>